<feature type="transmembrane region" description="Helical" evidence="1">
    <location>
        <begin position="158"/>
        <end position="176"/>
    </location>
</feature>
<feature type="transmembrane region" description="Helical" evidence="1">
    <location>
        <begin position="12"/>
        <end position="36"/>
    </location>
</feature>
<dbReference type="AlphaFoldDB" id="A0A1M6EZQ4"/>
<feature type="transmembrane region" description="Helical" evidence="1">
    <location>
        <begin position="182"/>
        <end position="200"/>
    </location>
</feature>
<feature type="transmembrane region" description="Helical" evidence="1">
    <location>
        <begin position="127"/>
        <end position="146"/>
    </location>
</feature>
<gene>
    <name evidence="2" type="ORF">SAMN02745941_04540</name>
</gene>
<dbReference type="Proteomes" id="UP000184241">
    <property type="component" value="Unassembled WGS sequence"/>
</dbReference>
<keyword evidence="1" id="KW-0812">Transmembrane</keyword>
<proteinExistence type="predicted"/>
<feature type="transmembrane region" description="Helical" evidence="1">
    <location>
        <begin position="89"/>
        <end position="107"/>
    </location>
</feature>
<organism evidence="2 3">
    <name type="scientific">Clostridium intestinale DSM 6191</name>
    <dbReference type="NCBI Taxonomy" id="1121320"/>
    <lineage>
        <taxon>Bacteria</taxon>
        <taxon>Bacillati</taxon>
        <taxon>Bacillota</taxon>
        <taxon>Clostridia</taxon>
        <taxon>Eubacteriales</taxon>
        <taxon>Clostridiaceae</taxon>
        <taxon>Clostridium</taxon>
    </lineage>
</organism>
<evidence type="ECO:0008006" key="4">
    <source>
        <dbReference type="Google" id="ProtNLM"/>
    </source>
</evidence>
<keyword evidence="1" id="KW-0472">Membrane</keyword>
<reference evidence="2 3" key="1">
    <citation type="submission" date="2016-11" db="EMBL/GenBank/DDBJ databases">
        <authorList>
            <person name="Jaros S."/>
            <person name="Januszkiewicz K."/>
            <person name="Wedrychowicz H."/>
        </authorList>
    </citation>
    <scope>NUCLEOTIDE SEQUENCE [LARGE SCALE GENOMIC DNA]</scope>
    <source>
        <strain evidence="2 3">DSM 6191</strain>
    </source>
</reference>
<protein>
    <recommendedName>
        <fullName evidence="4">CAAX protease self-immunity</fullName>
    </recommendedName>
</protein>
<dbReference type="EMBL" id="FQXU01000025">
    <property type="protein sequence ID" value="SHI90910.1"/>
    <property type="molecule type" value="Genomic_DNA"/>
</dbReference>
<feature type="transmembrane region" description="Helical" evidence="1">
    <location>
        <begin position="48"/>
        <end position="68"/>
    </location>
</feature>
<evidence type="ECO:0000256" key="1">
    <source>
        <dbReference type="SAM" id="Phobius"/>
    </source>
</evidence>
<sequence>MEKKVTGMDYLNLALYAFAGIGMELVLVWVIEPLFGMKMGTYTLTQNIIHWILTCVIWLLVGLFLINLAKKKYDFDLWENKSNLKPWQYIGIVVCLAISILYFYISWEGFKPLLEFQRLGALKFTFQYIYYLFEAFLISLIVIFGQKACEKWFKNDKVPYGGIVLALTWGLMHIVSKGSIKVGILSAFAGFLYGAAYLVVGKDYRKALPLMCAMFML</sequence>
<dbReference type="RefSeq" id="WP_073022803.1">
    <property type="nucleotide sequence ID" value="NZ_FQXU01000025.1"/>
</dbReference>
<evidence type="ECO:0000313" key="2">
    <source>
        <dbReference type="EMBL" id="SHI90910.1"/>
    </source>
</evidence>
<accession>A0A1M6EZQ4</accession>
<name>A0A1M6EZQ4_9CLOT</name>
<keyword evidence="1" id="KW-1133">Transmembrane helix</keyword>
<evidence type="ECO:0000313" key="3">
    <source>
        <dbReference type="Proteomes" id="UP000184241"/>
    </source>
</evidence>